<comment type="caution">
    <text evidence="1">The sequence shown here is derived from an EMBL/GenBank/DDBJ whole genome shotgun (WGS) entry which is preliminary data.</text>
</comment>
<protein>
    <submittedName>
        <fullName evidence="1">Uncharacterized protein</fullName>
    </submittedName>
</protein>
<reference evidence="1" key="1">
    <citation type="submission" date="2023-07" db="EMBL/GenBank/DDBJ databases">
        <title>Genome content predicts the carbon catabolic preferences of heterotrophic bacteria.</title>
        <authorList>
            <person name="Gralka M."/>
        </authorList>
    </citation>
    <scope>NUCLEOTIDE SEQUENCE</scope>
    <source>
        <strain evidence="1">F2M12</strain>
    </source>
</reference>
<sequence length="55" mass="6146">MEVPALVVDFNEDLGELFVLGLVLLVELELLLGVESTKATILFLDIWLSEFLINV</sequence>
<evidence type="ECO:0000313" key="2">
    <source>
        <dbReference type="Proteomes" id="UP001170717"/>
    </source>
</evidence>
<organism evidence="1 2">
    <name type="scientific">Alteromonas stellipolaris</name>
    <dbReference type="NCBI Taxonomy" id="233316"/>
    <lineage>
        <taxon>Bacteria</taxon>
        <taxon>Pseudomonadati</taxon>
        <taxon>Pseudomonadota</taxon>
        <taxon>Gammaproteobacteria</taxon>
        <taxon>Alteromonadales</taxon>
        <taxon>Alteromonadaceae</taxon>
        <taxon>Alteromonas/Salinimonas group</taxon>
        <taxon>Alteromonas</taxon>
    </lineage>
</organism>
<proteinExistence type="predicted"/>
<dbReference type="Proteomes" id="UP001170717">
    <property type="component" value="Unassembled WGS sequence"/>
</dbReference>
<dbReference type="RefSeq" id="WP_167542088.1">
    <property type="nucleotide sequence ID" value="NZ_CANLMS010000001.1"/>
</dbReference>
<evidence type="ECO:0000313" key="1">
    <source>
        <dbReference type="EMBL" id="MDO6577897.1"/>
    </source>
</evidence>
<accession>A0AAW7Z1K6</accession>
<name>A0AAW7Z1K6_9ALTE</name>
<dbReference type="AlphaFoldDB" id="A0AAW7Z1K6"/>
<gene>
    <name evidence="1" type="ORF">Q4527_10865</name>
</gene>
<dbReference type="EMBL" id="JAUOQI010000006">
    <property type="protein sequence ID" value="MDO6577897.1"/>
    <property type="molecule type" value="Genomic_DNA"/>
</dbReference>